<dbReference type="Proteomes" id="UP000318585">
    <property type="component" value="Unassembled WGS sequence"/>
</dbReference>
<dbReference type="OrthoDB" id="611177at2"/>
<evidence type="ECO:0000313" key="2">
    <source>
        <dbReference type="Proteomes" id="UP000318585"/>
    </source>
</evidence>
<dbReference type="InterPro" id="IPR008257">
    <property type="entry name" value="Pept_M19"/>
</dbReference>
<protein>
    <recommendedName>
        <fullName evidence="3">Peptidase M19</fullName>
    </recommendedName>
</protein>
<dbReference type="InterPro" id="IPR032466">
    <property type="entry name" value="Metal_Hydrolase"/>
</dbReference>
<accession>A0A553C7K6</accession>
<dbReference type="SUPFAM" id="SSF51556">
    <property type="entry name" value="Metallo-dependent hydrolases"/>
    <property type="match status" value="1"/>
</dbReference>
<dbReference type="GO" id="GO:0070573">
    <property type="term" value="F:metallodipeptidase activity"/>
    <property type="evidence" value="ECO:0007669"/>
    <property type="project" value="InterPro"/>
</dbReference>
<gene>
    <name evidence="1" type="ORF">FNW17_13090</name>
</gene>
<evidence type="ECO:0008006" key="3">
    <source>
        <dbReference type="Google" id="ProtNLM"/>
    </source>
</evidence>
<sequence length="461" mass="53495">MEKQFKFADFHCHPSLKTYGHSFEDTPYGRRRRNIWFQQKNSYFRKLVCRKLSIAKFSQADFSSLKEGNVKLVTASLYPFEKGFFINLLGKGSLSAFLANAIIGISYYRIRNIQQHLNYFEDLEKEYNFLLEAIKENNEIELYFPQKKDDFKLLENDNKTAIVFSIEGAHVFNSGLEKYGRKTNEKEVIDNIYKVKNWEIAPMTITFAHNFINDFCGHAKSLDPLGKLVNQNEMLNHGFTNLGFKALNALLDNKNGKVIYPDLKHMSLSSRKEYYQYLDEYFKEEKIPVLISHGAVTGTSWTTIETLDSESLFSESDINFYDEELVKISKSNGLFAIQMDSRRLAKKNIIKKLHSKKNIAFASAEIIWNHIKHIAIVLDDNDLNSWNIACIGSDFDGSIEPLPGIYSATDFPQLARNLMDLSALFLSNYNFKNDFNKDITPETIVEQFCYENLYCFYHNRI</sequence>
<dbReference type="Gene3D" id="3.20.20.140">
    <property type="entry name" value="Metal-dependent hydrolases"/>
    <property type="match status" value="1"/>
</dbReference>
<comment type="caution">
    <text evidence="1">The sequence shown here is derived from an EMBL/GenBank/DDBJ whole genome shotgun (WGS) entry which is preliminary data.</text>
</comment>
<evidence type="ECO:0000313" key="1">
    <source>
        <dbReference type="EMBL" id="TRX16504.1"/>
    </source>
</evidence>
<dbReference type="Pfam" id="PF01244">
    <property type="entry name" value="Peptidase_M19"/>
    <property type="match status" value="1"/>
</dbReference>
<reference evidence="1 2" key="1">
    <citation type="submission" date="2019-07" db="EMBL/GenBank/DDBJ databases">
        <title>Novel species of Flavobacterium.</title>
        <authorList>
            <person name="Liu Q."/>
            <person name="Xin Y.-H."/>
        </authorList>
    </citation>
    <scope>NUCLEOTIDE SEQUENCE [LARGE SCALE GENOMIC DNA]</scope>
    <source>
        <strain evidence="1 2">LB3P56</strain>
    </source>
</reference>
<name>A0A553C7K6_9FLAO</name>
<proteinExistence type="predicted"/>
<dbReference type="AlphaFoldDB" id="A0A553C7K6"/>
<dbReference type="RefSeq" id="WP_143391950.1">
    <property type="nucleotide sequence ID" value="NZ_VJZQ01000037.1"/>
</dbReference>
<organism evidence="1 2">
    <name type="scientific">Flavobacterium franklandianum</name>
    <dbReference type="NCBI Taxonomy" id="2594430"/>
    <lineage>
        <taxon>Bacteria</taxon>
        <taxon>Pseudomonadati</taxon>
        <taxon>Bacteroidota</taxon>
        <taxon>Flavobacteriia</taxon>
        <taxon>Flavobacteriales</taxon>
        <taxon>Flavobacteriaceae</taxon>
        <taxon>Flavobacterium</taxon>
    </lineage>
</organism>
<dbReference type="GO" id="GO:0006508">
    <property type="term" value="P:proteolysis"/>
    <property type="evidence" value="ECO:0007669"/>
    <property type="project" value="InterPro"/>
</dbReference>
<dbReference type="EMBL" id="VJZR01000013">
    <property type="protein sequence ID" value="TRX16504.1"/>
    <property type="molecule type" value="Genomic_DNA"/>
</dbReference>
<keyword evidence="2" id="KW-1185">Reference proteome</keyword>